<dbReference type="AlphaFoldDB" id="A0A9K3GFW4"/>
<evidence type="ECO:0000256" key="1">
    <source>
        <dbReference type="SAM" id="MobiDB-lite"/>
    </source>
</evidence>
<proteinExistence type="predicted"/>
<evidence type="ECO:0000313" key="3">
    <source>
        <dbReference type="Proteomes" id="UP000265618"/>
    </source>
</evidence>
<evidence type="ECO:0000313" key="2">
    <source>
        <dbReference type="EMBL" id="GIQ82484.1"/>
    </source>
</evidence>
<feature type="region of interest" description="Disordered" evidence="1">
    <location>
        <begin position="1"/>
        <end position="37"/>
    </location>
</feature>
<reference evidence="2 3" key="1">
    <citation type="journal article" date="2018" name="PLoS ONE">
        <title>The draft genome of Kipferlia bialata reveals reductive genome evolution in fornicate parasites.</title>
        <authorList>
            <person name="Tanifuji G."/>
            <person name="Takabayashi S."/>
            <person name="Kume K."/>
            <person name="Takagi M."/>
            <person name="Nakayama T."/>
            <person name="Kamikawa R."/>
            <person name="Inagaki Y."/>
            <person name="Hashimoto T."/>
        </authorList>
    </citation>
    <scope>NUCLEOTIDE SEQUENCE [LARGE SCALE GENOMIC DNA]</scope>
    <source>
        <strain evidence="2">NY0173</strain>
    </source>
</reference>
<protein>
    <submittedName>
        <fullName evidence="2">Uncharacterized protein</fullName>
    </submittedName>
</protein>
<organism evidence="2 3">
    <name type="scientific">Kipferlia bialata</name>
    <dbReference type="NCBI Taxonomy" id="797122"/>
    <lineage>
        <taxon>Eukaryota</taxon>
        <taxon>Metamonada</taxon>
        <taxon>Carpediemonas-like organisms</taxon>
        <taxon>Kipferlia</taxon>
    </lineage>
</organism>
<keyword evidence="3" id="KW-1185">Reference proteome</keyword>
<gene>
    <name evidence="2" type="ORF">KIPB_003634</name>
</gene>
<sequence length="155" mass="17710">MLHTNEEEIAQLREEKGTLEAELEREREEREAGREEHRVEIEDLTQRHNQSLVTVQHLCTEVATLTQAKKELEDTLASCETEGQAHKDRADSLRFRLFQRTVLMLKMQRLADGISMTCSVDQLWERVQALEAEAGHEVGEDVWVSVVLGALDGKS</sequence>
<name>A0A9K3GFW4_9EUKA</name>
<dbReference type="Proteomes" id="UP000265618">
    <property type="component" value="Unassembled WGS sequence"/>
</dbReference>
<dbReference type="EMBL" id="BDIP01000711">
    <property type="protein sequence ID" value="GIQ82484.1"/>
    <property type="molecule type" value="Genomic_DNA"/>
</dbReference>
<comment type="caution">
    <text evidence="2">The sequence shown here is derived from an EMBL/GenBank/DDBJ whole genome shotgun (WGS) entry which is preliminary data.</text>
</comment>
<accession>A0A9K3GFW4</accession>